<dbReference type="Pfam" id="PF00012">
    <property type="entry name" value="HSP70"/>
    <property type="match status" value="1"/>
</dbReference>
<feature type="coiled-coil region" evidence="10">
    <location>
        <begin position="253"/>
        <end position="280"/>
    </location>
</feature>
<dbReference type="InterPro" id="IPR029047">
    <property type="entry name" value="HSP70_peptide-bd_sf"/>
</dbReference>
<reference evidence="12" key="2">
    <citation type="submission" date="2021-01" db="EMBL/GenBank/DDBJ databases">
        <authorList>
            <person name="Kang M."/>
        </authorList>
    </citation>
    <scope>NUCLEOTIDE SEQUENCE</scope>
    <source>
        <strain evidence="12">KACC 17527</strain>
    </source>
</reference>
<dbReference type="FunFam" id="3.30.420.40:FF:000004">
    <property type="entry name" value="Molecular chaperone DnaK"/>
    <property type="match status" value="1"/>
</dbReference>
<comment type="caution">
    <text evidence="12">The sequence shown here is derived from an EMBL/GenBank/DDBJ whole genome shotgun (WGS) entry which is preliminary data.</text>
</comment>
<dbReference type="GO" id="GO:0051082">
    <property type="term" value="F:unfolded protein binding"/>
    <property type="evidence" value="ECO:0007669"/>
    <property type="project" value="InterPro"/>
</dbReference>
<dbReference type="InterPro" id="IPR029048">
    <property type="entry name" value="HSP70_C_sf"/>
</dbReference>
<evidence type="ECO:0000256" key="4">
    <source>
        <dbReference type="ARBA" id="ARBA00022741"/>
    </source>
</evidence>
<dbReference type="Gene3D" id="1.20.1270.10">
    <property type="match status" value="1"/>
</dbReference>
<dbReference type="GO" id="GO:0140662">
    <property type="term" value="F:ATP-dependent protein folding chaperone"/>
    <property type="evidence" value="ECO:0007669"/>
    <property type="project" value="InterPro"/>
</dbReference>
<evidence type="ECO:0000256" key="9">
    <source>
        <dbReference type="RuleBase" id="RU003322"/>
    </source>
</evidence>
<evidence type="ECO:0000256" key="5">
    <source>
        <dbReference type="ARBA" id="ARBA00022840"/>
    </source>
</evidence>
<feature type="coiled-coil region" evidence="10">
    <location>
        <begin position="563"/>
        <end position="590"/>
    </location>
</feature>
<gene>
    <name evidence="8 12" type="primary">dnaK</name>
    <name evidence="12" type="ORF">JJB11_19555</name>
</gene>
<reference evidence="12" key="1">
    <citation type="journal article" date="2012" name="J. Microbiol. Biotechnol.">
        <title>Ramlibacter ginsenosidimutans sp. nov., with ginsenoside-converting activity.</title>
        <authorList>
            <person name="Wang L."/>
            <person name="An D.S."/>
            <person name="Kim S.G."/>
            <person name="Jin F.X."/>
            <person name="Kim S.C."/>
            <person name="Lee S.T."/>
            <person name="Im W.T."/>
        </authorList>
    </citation>
    <scope>NUCLEOTIDE SEQUENCE</scope>
    <source>
        <strain evidence="12">KACC 17527</strain>
    </source>
</reference>
<dbReference type="PROSITE" id="PS00329">
    <property type="entry name" value="HSP70_2"/>
    <property type="match status" value="1"/>
</dbReference>
<sequence length="648" mass="69977">MAKIIGIDLGTTNSCVAIMEGNNVKVIENSEGARTTPSIVAYQEDGEVLVGASAKRQAVTNPRNTIYAVKRLIGRKFTEKEVQKDIELMPYKIVQADNGDAWVEVRGKKLAPPQISAEILRKMKKTAEDYLGEEVTEAVITVPAYFNDSQRQATKDAGRIAGLDVKRIINEPTAAALAFGLDKHGKGDRKIAVYDLGGGTFDISIIEIADVEGEKQFEVLSTNGDTFLGGEDFDQRIIDYIVTEFKKEQGVDLKNDVLALQRLKEAAEKAKIELSNSTQTDINLPYITADASGPKHLNIKLTRAKLESLVDELIQRTIEPCKIAIKDAGVSVNDIQDVILVGGMTRMPKVQEKVKEFFGKEPRKDVNPDEAVAVGAAIQGQVLSGERKDVLLLDVTPLSLGIETLGGVMTKMIKKNTTIPTKFAQTFSTADDNQPAVTIKVFQGEREMASGNKLLGEFNLEGIPPAPRGLPQIEVTFDIDANGILHVSAKDKGTGKENKITIKANSGLNEAEIEKMVKDAEMNAAEDKKKLEVVQARNQGEAMVHSVRKSLSEYGDKIDAGEKAKIEAAAKELEEALKSDDKEQIEAKTNALMSASQKLGEQMYKAQEAAGGAGAQEAASAAGAQQASSGPANDDNVVDAEVKEVKKG</sequence>
<evidence type="ECO:0000256" key="10">
    <source>
        <dbReference type="SAM" id="Coils"/>
    </source>
</evidence>
<dbReference type="PRINTS" id="PR00301">
    <property type="entry name" value="HEATSHOCK70"/>
</dbReference>
<dbReference type="InterPro" id="IPR012725">
    <property type="entry name" value="Chaperone_DnaK"/>
</dbReference>
<dbReference type="Gene3D" id="2.60.34.10">
    <property type="entry name" value="Substrate Binding Domain Of DNAk, Chain A, domain 1"/>
    <property type="match status" value="1"/>
</dbReference>
<dbReference type="FunFam" id="3.90.640.10:FF:000003">
    <property type="entry name" value="Molecular chaperone DnaK"/>
    <property type="match status" value="1"/>
</dbReference>
<dbReference type="PROSITE" id="PS00297">
    <property type="entry name" value="HSP70_1"/>
    <property type="match status" value="1"/>
</dbReference>
<accession>A0A934TVS1</accession>
<feature type="compositionally biased region" description="Low complexity" evidence="11">
    <location>
        <begin position="606"/>
        <end position="630"/>
    </location>
</feature>
<name>A0A934TVS1_9BURK</name>
<dbReference type="NCBIfam" id="NF003520">
    <property type="entry name" value="PRK05183.1"/>
    <property type="match status" value="1"/>
</dbReference>
<dbReference type="EMBL" id="JAEPWM010000009">
    <property type="protein sequence ID" value="MBK6008308.1"/>
    <property type="molecule type" value="Genomic_DNA"/>
</dbReference>
<dbReference type="InterPro" id="IPR013126">
    <property type="entry name" value="Hsp_70_fam"/>
</dbReference>
<feature type="coiled-coil region" evidence="10">
    <location>
        <begin position="508"/>
        <end position="537"/>
    </location>
</feature>
<evidence type="ECO:0000256" key="8">
    <source>
        <dbReference type="HAMAP-Rule" id="MF_00332"/>
    </source>
</evidence>
<protein>
    <recommendedName>
        <fullName evidence="2 8">Chaperone protein DnaK</fullName>
    </recommendedName>
    <alternativeName>
        <fullName evidence="8">HSP70</fullName>
    </alternativeName>
    <alternativeName>
        <fullName evidence="8">Heat shock 70 kDa protein</fullName>
    </alternativeName>
    <alternativeName>
        <fullName evidence="8">Heat shock protein 70</fullName>
    </alternativeName>
</protein>
<proteinExistence type="evidence at transcript level"/>
<feature type="region of interest" description="Disordered" evidence="11">
    <location>
        <begin position="606"/>
        <end position="648"/>
    </location>
</feature>
<dbReference type="NCBIfam" id="TIGR02350">
    <property type="entry name" value="prok_dnaK"/>
    <property type="match status" value="1"/>
</dbReference>
<keyword evidence="4 8" id="KW-0547">Nucleotide-binding</keyword>
<evidence type="ECO:0000256" key="6">
    <source>
        <dbReference type="ARBA" id="ARBA00023016"/>
    </source>
</evidence>
<evidence type="ECO:0000313" key="13">
    <source>
        <dbReference type="Proteomes" id="UP000630528"/>
    </source>
</evidence>
<comment type="similarity">
    <text evidence="1 8 9">Belongs to the heat shock protein 70 family.</text>
</comment>
<keyword evidence="6 8" id="KW-0346">Stress response</keyword>
<dbReference type="GO" id="GO:0005524">
    <property type="term" value="F:ATP binding"/>
    <property type="evidence" value="ECO:0007669"/>
    <property type="project" value="UniProtKB-UniRule"/>
</dbReference>
<dbReference type="Gene3D" id="3.30.420.40">
    <property type="match status" value="2"/>
</dbReference>
<keyword evidence="10" id="KW-0175">Coiled coil</keyword>
<dbReference type="SUPFAM" id="SSF100920">
    <property type="entry name" value="Heat shock protein 70kD (HSP70), peptide-binding domain"/>
    <property type="match status" value="1"/>
</dbReference>
<dbReference type="PANTHER" id="PTHR19375">
    <property type="entry name" value="HEAT SHOCK PROTEIN 70KDA"/>
    <property type="match status" value="1"/>
</dbReference>
<comment type="function">
    <text evidence="8">Acts as a chaperone.</text>
</comment>
<evidence type="ECO:0000313" key="12">
    <source>
        <dbReference type="EMBL" id="MBK6008308.1"/>
    </source>
</evidence>
<dbReference type="CDD" id="cd10234">
    <property type="entry name" value="ASKHA_NBD_HSP70_DnaK-like"/>
    <property type="match status" value="1"/>
</dbReference>
<keyword evidence="5 8" id="KW-0067">ATP-binding</keyword>
<keyword evidence="7 8" id="KW-0143">Chaperone</keyword>
<dbReference type="Proteomes" id="UP000630528">
    <property type="component" value="Unassembled WGS sequence"/>
</dbReference>
<comment type="induction">
    <text evidence="8">By stress conditions e.g. heat shock.</text>
</comment>
<dbReference type="Gene3D" id="3.90.640.10">
    <property type="entry name" value="Actin, Chain A, domain 4"/>
    <property type="match status" value="1"/>
</dbReference>
<evidence type="ECO:0000256" key="7">
    <source>
        <dbReference type="ARBA" id="ARBA00023186"/>
    </source>
</evidence>
<dbReference type="AlphaFoldDB" id="A0A934TVS1"/>
<dbReference type="SUPFAM" id="SSF53067">
    <property type="entry name" value="Actin-like ATPase domain"/>
    <property type="match status" value="2"/>
</dbReference>
<evidence type="ECO:0000256" key="1">
    <source>
        <dbReference type="ARBA" id="ARBA00007381"/>
    </source>
</evidence>
<organism evidence="12 13">
    <name type="scientific">Ramlibacter ginsenosidimutans</name>
    <dbReference type="NCBI Taxonomy" id="502333"/>
    <lineage>
        <taxon>Bacteria</taxon>
        <taxon>Pseudomonadati</taxon>
        <taxon>Pseudomonadota</taxon>
        <taxon>Betaproteobacteria</taxon>
        <taxon>Burkholderiales</taxon>
        <taxon>Comamonadaceae</taxon>
        <taxon>Ramlibacter</taxon>
    </lineage>
</organism>
<feature type="modified residue" description="Phosphothreonine; by autocatalysis" evidence="8">
    <location>
        <position position="200"/>
    </location>
</feature>
<dbReference type="FunFam" id="1.20.1270.10:FF:000001">
    <property type="entry name" value="Molecular chaperone DnaK"/>
    <property type="match status" value="1"/>
</dbReference>
<dbReference type="InterPro" id="IPR018181">
    <property type="entry name" value="Heat_shock_70_CS"/>
</dbReference>
<evidence type="ECO:0000256" key="2">
    <source>
        <dbReference type="ARBA" id="ARBA00014415"/>
    </source>
</evidence>
<dbReference type="PROSITE" id="PS01036">
    <property type="entry name" value="HSP70_3"/>
    <property type="match status" value="1"/>
</dbReference>
<dbReference type="FunFam" id="2.60.34.10:FF:000014">
    <property type="entry name" value="Chaperone protein DnaK HSP70"/>
    <property type="match status" value="1"/>
</dbReference>
<dbReference type="SUPFAM" id="SSF100934">
    <property type="entry name" value="Heat shock protein 70kD (HSP70), C-terminal subdomain"/>
    <property type="match status" value="1"/>
</dbReference>
<keyword evidence="13" id="KW-1185">Reference proteome</keyword>
<evidence type="ECO:0000256" key="11">
    <source>
        <dbReference type="SAM" id="MobiDB-lite"/>
    </source>
</evidence>
<keyword evidence="3 8" id="KW-0597">Phosphoprotein</keyword>
<dbReference type="InterPro" id="IPR043129">
    <property type="entry name" value="ATPase_NBD"/>
</dbReference>
<dbReference type="NCBIfam" id="NF001413">
    <property type="entry name" value="PRK00290.1"/>
    <property type="match status" value="1"/>
</dbReference>
<dbReference type="HAMAP" id="MF_00332">
    <property type="entry name" value="DnaK"/>
    <property type="match status" value="1"/>
</dbReference>
<evidence type="ECO:0000256" key="3">
    <source>
        <dbReference type="ARBA" id="ARBA00022553"/>
    </source>
</evidence>